<protein>
    <submittedName>
        <fullName evidence="2">Uncharacterized protein</fullName>
    </submittedName>
</protein>
<sequence length="69" mass="7733">MKTATGPHTFGATFFSSKPSPAVSLFSVFTVKCRFLNKIKRKKRTETQSIMASSIREKKEEQSSSDSDQ</sequence>
<feature type="region of interest" description="Disordered" evidence="1">
    <location>
        <begin position="44"/>
        <end position="69"/>
    </location>
</feature>
<accession>A0A484M739</accession>
<evidence type="ECO:0000313" key="3">
    <source>
        <dbReference type="Proteomes" id="UP000595140"/>
    </source>
</evidence>
<organism evidence="2 3">
    <name type="scientific">Cuscuta campestris</name>
    <dbReference type="NCBI Taxonomy" id="132261"/>
    <lineage>
        <taxon>Eukaryota</taxon>
        <taxon>Viridiplantae</taxon>
        <taxon>Streptophyta</taxon>
        <taxon>Embryophyta</taxon>
        <taxon>Tracheophyta</taxon>
        <taxon>Spermatophyta</taxon>
        <taxon>Magnoliopsida</taxon>
        <taxon>eudicotyledons</taxon>
        <taxon>Gunneridae</taxon>
        <taxon>Pentapetalae</taxon>
        <taxon>asterids</taxon>
        <taxon>lamiids</taxon>
        <taxon>Solanales</taxon>
        <taxon>Convolvulaceae</taxon>
        <taxon>Cuscuteae</taxon>
        <taxon>Cuscuta</taxon>
        <taxon>Cuscuta subgen. Grammica</taxon>
        <taxon>Cuscuta sect. Cleistogrammica</taxon>
    </lineage>
</organism>
<dbReference type="Proteomes" id="UP000595140">
    <property type="component" value="Unassembled WGS sequence"/>
</dbReference>
<reference evidence="2 3" key="1">
    <citation type="submission" date="2018-04" db="EMBL/GenBank/DDBJ databases">
        <authorList>
            <person name="Vogel A."/>
        </authorList>
    </citation>
    <scope>NUCLEOTIDE SEQUENCE [LARGE SCALE GENOMIC DNA]</scope>
</reference>
<proteinExistence type="predicted"/>
<keyword evidence="3" id="KW-1185">Reference proteome</keyword>
<name>A0A484M739_9ASTE</name>
<evidence type="ECO:0000313" key="2">
    <source>
        <dbReference type="EMBL" id="VFQ83826.1"/>
    </source>
</evidence>
<evidence type="ECO:0000256" key="1">
    <source>
        <dbReference type="SAM" id="MobiDB-lite"/>
    </source>
</evidence>
<dbReference type="AlphaFoldDB" id="A0A484M739"/>
<dbReference type="EMBL" id="OOIL02002608">
    <property type="protein sequence ID" value="VFQ83826.1"/>
    <property type="molecule type" value="Genomic_DNA"/>
</dbReference>
<gene>
    <name evidence="2" type="ORF">CCAM_LOCUS25602</name>
</gene>